<dbReference type="Gene3D" id="3.40.50.300">
    <property type="entry name" value="P-loop containing nucleotide triphosphate hydrolases"/>
    <property type="match status" value="1"/>
</dbReference>
<protein>
    <submittedName>
        <fullName evidence="2">Type IV secretion system protein VirB4</fullName>
    </submittedName>
</protein>
<organism evidence="2 3">
    <name type="scientific">Bifidobacterium aerophilum</name>
    <dbReference type="NCBI Taxonomy" id="1798155"/>
    <lineage>
        <taxon>Bacteria</taxon>
        <taxon>Bacillati</taxon>
        <taxon>Actinomycetota</taxon>
        <taxon>Actinomycetes</taxon>
        <taxon>Bifidobacteriales</taxon>
        <taxon>Bifidobacteriaceae</taxon>
        <taxon>Bifidobacterium</taxon>
    </lineage>
</organism>
<evidence type="ECO:0000256" key="1">
    <source>
        <dbReference type="SAM" id="MobiDB-lite"/>
    </source>
</evidence>
<accession>A0A6N9Z6U6</accession>
<dbReference type="RefSeq" id="WP_163231503.1">
    <property type="nucleotide sequence ID" value="NZ_WHZW01000014.1"/>
</dbReference>
<dbReference type="Gene3D" id="1.10.8.730">
    <property type="match status" value="1"/>
</dbReference>
<comment type="caution">
    <text evidence="2">The sequence shown here is derived from an EMBL/GenBank/DDBJ whole genome shotgun (WGS) entry which is preliminary data.</text>
</comment>
<keyword evidence="3" id="KW-1185">Reference proteome</keyword>
<dbReference type="NCBIfam" id="NF045971">
    <property type="entry name" value="conju_CD1110"/>
    <property type="match status" value="1"/>
</dbReference>
<feature type="region of interest" description="Disordered" evidence="1">
    <location>
        <begin position="1"/>
        <end position="33"/>
    </location>
</feature>
<evidence type="ECO:0000313" key="2">
    <source>
        <dbReference type="EMBL" id="NEG89833.1"/>
    </source>
</evidence>
<dbReference type="EMBL" id="WHZW01000014">
    <property type="protein sequence ID" value="NEG89833.1"/>
    <property type="molecule type" value="Genomic_DNA"/>
</dbReference>
<dbReference type="PANTHER" id="PTHR30121:SF6">
    <property type="entry name" value="SLR6007 PROTEIN"/>
    <property type="match status" value="1"/>
</dbReference>
<dbReference type="PANTHER" id="PTHR30121">
    <property type="entry name" value="UNCHARACTERIZED PROTEIN YJGR-RELATED"/>
    <property type="match status" value="1"/>
</dbReference>
<proteinExistence type="predicted"/>
<dbReference type="InterPro" id="IPR051162">
    <property type="entry name" value="T4SS_component"/>
</dbReference>
<dbReference type="SUPFAM" id="SSF52540">
    <property type="entry name" value="P-loop containing nucleoside triphosphate hydrolases"/>
    <property type="match status" value="1"/>
</dbReference>
<sequence length="798" mass="89013">MRNRTKKSGIADVAKPDRPRNGKKRQTEARAPRTAKDLIAYDAMLPNGIAYLGGNRYSATMSLGDINYAIATQEQQMDIVNRWGRFLNSLSDGMSLEITVVTRTLDPAEVTRSITMHERGDGFDPLRVDFNRNVRELMSGGTTCSMTDKYLTFTLEDTDRQHACMLLNRATLAATSQLRSVNGCEARKLGRRERLRVLHSMLRRGTRFSFDDDAFDASRGMDTKDYITPHAIDVHDRRQLRLDAGDASVWHRTLWICDFPDYLSDQLLAGLTDIKADITVSVHLRPRNKAEGLKLVNTKIAEMEMQAADERAKNVKRHQPEDYLPHDLAESMDEAADLRDDLKHNGERLIDSIIVVDVSSPSQERLDQLVQDVVAVVDAQSCVAETMTYMQVDGLNAALPLGVNTLPMSRTLTTSGAAILIPFTTQELFQPGGVFHGVNARSGNAVVVDRTRNINGNGFNLGTSGSGKSQAAKNEILQTLLTRPQDDLIVIDPEREFAALCRALGGERLLIGEASGQHINAMDIAFEDDEEGDPIRSKCSGMLNMLDALIGGGSGMDTVTRALVDRCLMNLYQRLRDHRSDRMPTLLDLQQELAGMPEDAAKQAAQALEIYATGSLNAFSHPTNADVDNRFVVYDVMELGAELKTFGMMVVLDQIWNRVVCNRASGRRTWLWVDEFHMLFSNRFAAEYFLRMYKRARKWGLSITGITQNIEELLLNNDARLMLANSDFLLLMNQQPTDADTLCDLLNLSGEQREYFTGVEPGQGMVKSGGAYIPFNGRIPESSELYRLFTTKFGESNA</sequence>
<dbReference type="InterPro" id="IPR027417">
    <property type="entry name" value="P-loop_NTPase"/>
</dbReference>
<reference evidence="2 3" key="1">
    <citation type="submission" date="2019-10" db="EMBL/GenBank/DDBJ databases">
        <title>Bifidobacterium from non-human primates.</title>
        <authorList>
            <person name="Modesto M."/>
        </authorList>
    </citation>
    <scope>NUCLEOTIDE SEQUENCE [LARGE SCALE GENOMIC DNA]</scope>
    <source>
        <strain evidence="2 3">TRE17</strain>
    </source>
</reference>
<gene>
    <name evidence="2" type="ORF">GFD25_07535</name>
</gene>
<dbReference type="Proteomes" id="UP000469194">
    <property type="component" value="Unassembled WGS sequence"/>
</dbReference>
<feature type="compositionally biased region" description="Basic and acidic residues" evidence="1">
    <location>
        <begin position="14"/>
        <end position="33"/>
    </location>
</feature>
<name>A0A6N9Z6U6_9BIFI</name>
<dbReference type="AlphaFoldDB" id="A0A6N9Z6U6"/>
<evidence type="ECO:0000313" key="3">
    <source>
        <dbReference type="Proteomes" id="UP000469194"/>
    </source>
</evidence>
<dbReference type="CDD" id="cd01127">
    <property type="entry name" value="TrwB_TraG_TraD_VirD4"/>
    <property type="match status" value="1"/>
</dbReference>